<dbReference type="InterPro" id="IPR006124">
    <property type="entry name" value="Metalloenzyme"/>
</dbReference>
<dbReference type="InterPro" id="IPR024052">
    <property type="entry name" value="Phosphopentomutase_DeoB_cap_sf"/>
</dbReference>
<dbReference type="AlphaFoldDB" id="A0A1L6TB11"/>
<evidence type="ECO:0000313" key="6">
    <source>
        <dbReference type="EMBL" id="ALB22485.1"/>
    </source>
</evidence>
<keyword evidence="3 4" id="KW-0464">Manganese</keyword>
<dbReference type="GO" id="GO:0005829">
    <property type="term" value="C:cytosol"/>
    <property type="evidence" value="ECO:0007669"/>
    <property type="project" value="TreeGrafter"/>
</dbReference>
<gene>
    <name evidence="4 6" type="primary">deoB</name>
    <name evidence="6" type="ORF">KU39_1303</name>
</gene>
<dbReference type="Gene3D" id="3.40.720.10">
    <property type="entry name" value="Alkaline Phosphatase, subunit A"/>
    <property type="match status" value="1"/>
</dbReference>
<evidence type="ECO:0000256" key="3">
    <source>
        <dbReference type="ARBA" id="ARBA00023211"/>
    </source>
</evidence>
<feature type="binding site" evidence="4">
    <location>
        <position position="12"/>
    </location>
    <ligand>
        <name>Mn(2+)</name>
        <dbReference type="ChEBI" id="CHEBI:29035"/>
        <label>1</label>
    </ligand>
</feature>
<protein>
    <recommendedName>
        <fullName evidence="4 5">Phosphopentomutase</fullName>
        <ecNumber evidence="4 5">5.4.2.7</ecNumber>
    </recommendedName>
    <alternativeName>
        <fullName evidence="4">Phosphodeoxyribomutase</fullName>
    </alternativeName>
</protein>
<keyword evidence="4 6" id="KW-0413">Isomerase</keyword>
<evidence type="ECO:0000256" key="5">
    <source>
        <dbReference type="NCBIfam" id="TIGR01696"/>
    </source>
</evidence>
<name>A0A1L6TB11_PISSA</name>
<dbReference type="InterPro" id="IPR010045">
    <property type="entry name" value="DeoB"/>
</dbReference>
<dbReference type="RefSeq" id="WP_027242796.1">
    <property type="nucleotide sequence ID" value="NZ_CP012508.1"/>
</dbReference>
<keyword evidence="2 4" id="KW-0479">Metal-binding</keyword>
<dbReference type="Pfam" id="PF01676">
    <property type="entry name" value="Metalloenzyme"/>
    <property type="match status" value="1"/>
</dbReference>
<dbReference type="GO" id="GO:0043094">
    <property type="term" value="P:metabolic compound salvage"/>
    <property type="evidence" value="ECO:0007669"/>
    <property type="project" value="UniProtKB-UniRule"/>
</dbReference>
<comment type="subcellular location">
    <subcellularLocation>
        <location evidence="4">Cytoplasm</location>
    </subcellularLocation>
</comment>
<dbReference type="PANTHER" id="PTHR21110">
    <property type="entry name" value="PHOSPHOPENTOMUTASE"/>
    <property type="match status" value="1"/>
</dbReference>
<dbReference type="SUPFAM" id="SSF143856">
    <property type="entry name" value="DeoB insert domain-like"/>
    <property type="match status" value="1"/>
</dbReference>
<dbReference type="PIRSF" id="PIRSF001491">
    <property type="entry name" value="Ppentomutase"/>
    <property type="match status" value="1"/>
</dbReference>
<dbReference type="GO" id="GO:0000287">
    <property type="term" value="F:magnesium ion binding"/>
    <property type="evidence" value="ECO:0007669"/>
    <property type="project" value="UniProtKB-UniRule"/>
</dbReference>
<feature type="binding site" evidence="4">
    <location>
        <position position="321"/>
    </location>
    <ligand>
        <name>Mn(2+)</name>
        <dbReference type="ChEBI" id="CHEBI:29035"/>
        <label>2</label>
    </ligand>
</feature>
<dbReference type="NCBIfam" id="NF003766">
    <property type="entry name" value="PRK05362.1"/>
    <property type="match status" value="1"/>
</dbReference>
<dbReference type="Proteomes" id="UP000029558">
    <property type="component" value="Chromosome"/>
</dbReference>
<keyword evidence="4" id="KW-0963">Cytoplasm</keyword>
<dbReference type="NCBIfam" id="TIGR01696">
    <property type="entry name" value="deoB"/>
    <property type="match status" value="1"/>
</dbReference>
<dbReference type="GO" id="GO:0009117">
    <property type="term" value="P:nucleotide metabolic process"/>
    <property type="evidence" value="ECO:0007669"/>
    <property type="project" value="UniProtKB-UniRule"/>
</dbReference>
<dbReference type="OrthoDB" id="9769930at2"/>
<evidence type="ECO:0000256" key="1">
    <source>
        <dbReference type="ARBA" id="ARBA00010373"/>
    </source>
</evidence>
<dbReference type="GO" id="GO:0006018">
    <property type="term" value="P:2-deoxyribose 1-phosphate catabolic process"/>
    <property type="evidence" value="ECO:0007669"/>
    <property type="project" value="UniProtKB-UniRule"/>
</dbReference>
<feature type="binding site" evidence="4">
    <location>
        <position position="363"/>
    </location>
    <ligand>
        <name>Mn(2+)</name>
        <dbReference type="ChEBI" id="CHEBI:29035"/>
        <label>1</label>
    </ligand>
</feature>
<comment type="similarity">
    <text evidence="1 4">Belongs to the phosphopentomutase family.</text>
</comment>
<feature type="binding site" evidence="4">
    <location>
        <position position="362"/>
    </location>
    <ligand>
        <name>Mn(2+)</name>
        <dbReference type="ChEBI" id="CHEBI:29035"/>
        <label>1</label>
    </ligand>
</feature>
<reference evidence="6 7" key="1">
    <citation type="journal article" date="2014" name="Genome Announc.">
        <title>Comparative Genome Analysis of Two Isolates of the Fish Pathogen Piscirickettsia salmonis from Different Hosts Reveals Major Differences in Virulence-Associated Secretion Systems.</title>
        <authorList>
            <person name="Bohle H."/>
            <person name="Henriquez P."/>
            <person name="Grothusen H."/>
            <person name="Navas E."/>
            <person name="Sandoval A."/>
            <person name="Bustamante F."/>
            <person name="Bustos P."/>
            <person name="Mancilla M."/>
        </authorList>
    </citation>
    <scope>NUCLEOTIDE SEQUENCE [LARGE SCALE GENOMIC DNA]</scope>
    <source>
        <strain evidence="7">B1-32597</strain>
    </source>
</reference>
<proteinExistence type="inferred from homology"/>
<comment type="catalytic activity">
    <reaction evidence="4">
        <text>alpha-D-ribose 1-phosphate = D-ribose 5-phosphate</text>
        <dbReference type="Rhea" id="RHEA:18793"/>
        <dbReference type="ChEBI" id="CHEBI:57720"/>
        <dbReference type="ChEBI" id="CHEBI:78346"/>
        <dbReference type="EC" id="5.4.2.7"/>
    </reaction>
</comment>
<dbReference type="EMBL" id="CP012508">
    <property type="protein sequence ID" value="ALB22485.1"/>
    <property type="molecule type" value="Genomic_DNA"/>
</dbReference>
<sequence>MLKGRVIILLMDSFGIGASEDAEQFGDVGADTFGHIVEHAAHGLADSPERQGALKLPYLASLGLEQAAKQSRGRPIAKTITGDLELPIQGVYGYAIEQSCAKDTTSGHWEITGVPVEFEWDYFHKTAECKTPGQDSSCFPADFMQRFLVETGLTQGVLDAGHASGTEVINRLGDEHCLTGKPIVYTSADSVFQIACHEKSFGLERLYGLCETARELFDEMGLNIGRVIARPFVGNKAGEYQRTGNRHDYSVPPPQPTLLEYVVKNGGEVISVGKIADIFADRGISHKVKATGITELFDQSLTAFKRSKAGSLVFTNFVDFDSQYGHRRDVAGYAKALEYFDSRLPELMDSMEPGDLMILTADHGCDPTWPGSDHTREHIPVLAWGPGLQSKNIGQRHSFADIGQSIADFMGLAPLAHGQSFLS</sequence>
<evidence type="ECO:0000256" key="4">
    <source>
        <dbReference type="HAMAP-Rule" id="MF_00740"/>
    </source>
</evidence>
<dbReference type="GO" id="GO:0030145">
    <property type="term" value="F:manganese ion binding"/>
    <property type="evidence" value="ECO:0007669"/>
    <property type="project" value="UniProtKB-UniRule"/>
</dbReference>
<dbReference type="GO" id="GO:0006015">
    <property type="term" value="P:5-phosphoribose 1-diphosphate biosynthetic process"/>
    <property type="evidence" value="ECO:0007669"/>
    <property type="project" value="UniProtKB-UniPathway"/>
</dbReference>
<dbReference type="EC" id="5.4.2.7" evidence="4 5"/>
<dbReference type="InterPro" id="IPR017850">
    <property type="entry name" value="Alkaline_phosphatase_core_sf"/>
</dbReference>
<feature type="binding site" evidence="4">
    <location>
        <position position="374"/>
    </location>
    <ligand>
        <name>Mn(2+)</name>
        <dbReference type="ChEBI" id="CHEBI:29035"/>
        <label>2</label>
    </ligand>
</feature>
<organism evidence="6 7">
    <name type="scientific">Piscirickettsia salmonis</name>
    <dbReference type="NCBI Taxonomy" id="1238"/>
    <lineage>
        <taxon>Bacteria</taxon>
        <taxon>Pseudomonadati</taxon>
        <taxon>Pseudomonadota</taxon>
        <taxon>Gammaproteobacteria</taxon>
        <taxon>Thiotrichales</taxon>
        <taxon>Piscirickettsiaceae</taxon>
        <taxon>Piscirickettsia</taxon>
    </lineage>
</organism>
<feature type="binding site" evidence="4">
    <location>
        <position position="326"/>
    </location>
    <ligand>
        <name>Mn(2+)</name>
        <dbReference type="ChEBI" id="CHEBI:29035"/>
        <label>2</label>
    </ligand>
</feature>
<comment type="catalytic activity">
    <reaction evidence="4">
        <text>2-deoxy-alpha-D-ribose 1-phosphate = 2-deoxy-D-ribose 5-phosphate</text>
        <dbReference type="Rhea" id="RHEA:27658"/>
        <dbReference type="ChEBI" id="CHEBI:57259"/>
        <dbReference type="ChEBI" id="CHEBI:62877"/>
        <dbReference type="EC" id="5.4.2.7"/>
    </reaction>
</comment>
<evidence type="ECO:0000313" key="7">
    <source>
        <dbReference type="Proteomes" id="UP000029558"/>
    </source>
</evidence>
<evidence type="ECO:0000256" key="2">
    <source>
        <dbReference type="ARBA" id="ARBA00022723"/>
    </source>
</evidence>
<comment type="function">
    <text evidence="4">Isomerase that catalyzes the conversion of deoxy-ribose 1-phosphate (dRib-1-P) and ribose 1-phosphate (Rib-1-P) to deoxy-ribose 5-phosphate (dRib-5-P) and ribose 5-phosphate (Rib-5-P), respectively.</text>
</comment>
<dbReference type="GO" id="GO:0008973">
    <property type="term" value="F:phosphopentomutase activity"/>
    <property type="evidence" value="ECO:0007669"/>
    <property type="project" value="UniProtKB-UniRule"/>
</dbReference>
<dbReference type="Gene3D" id="3.30.70.1250">
    <property type="entry name" value="Phosphopentomutase"/>
    <property type="match status" value="1"/>
</dbReference>
<comment type="cofactor">
    <cofactor evidence="4">
        <name>Mn(2+)</name>
        <dbReference type="ChEBI" id="CHEBI:29035"/>
    </cofactor>
    <text evidence="4">Binds 2 manganese ions.</text>
</comment>
<accession>A0A1L6TB11</accession>
<dbReference type="PANTHER" id="PTHR21110:SF0">
    <property type="entry name" value="PHOSPHOPENTOMUTASE"/>
    <property type="match status" value="1"/>
</dbReference>
<comment type="pathway">
    <text evidence="4">Carbohydrate degradation; 2-deoxy-D-ribose 1-phosphate degradation; D-glyceraldehyde 3-phosphate and acetaldehyde from 2-deoxy-alpha-D-ribose 1-phosphate: step 1/2.</text>
</comment>
<dbReference type="SUPFAM" id="SSF53649">
    <property type="entry name" value="Alkaline phosphatase-like"/>
    <property type="match status" value="1"/>
</dbReference>
<dbReference type="CDD" id="cd16009">
    <property type="entry name" value="PPM"/>
    <property type="match status" value="1"/>
</dbReference>
<dbReference type="HAMAP" id="MF_00740">
    <property type="entry name" value="Phosphopentomut"/>
    <property type="match status" value="1"/>
</dbReference>